<dbReference type="Proteomes" id="UP001259572">
    <property type="component" value="Unassembled WGS sequence"/>
</dbReference>
<name>A0ABU3Q8T9_9SPHN</name>
<comment type="caution">
    <text evidence="2">The sequence shown here is derived from an EMBL/GenBank/DDBJ whole genome shotgun (WGS) entry which is preliminary data.</text>
</comment>
<gene>
    <name evidence="2" type="ORF">RQX22_12760</name>
</gene>
<sequence>MVYSSTRILMSVMLGAASFGLAACAATDEPGRSAAQTRGDSCFRAADVNGFNAVDDDTVNVSVGASQTYQLELFGNCSDIDWAQRIGIRATGGSSWVCQGLDAELIVPSPIGPRQCQISSLRRLSDEEVRASRAR</sequence>
<dbReference type="RefSeq" id="WP_315726924.1">
    <property type="nucleotide sequence ID" value="NZ_JAVUPU010000006.1"/>
</dbReference>
<reference evidence="2 3" key="1">
    <citation type="submission" date="2023-05" db="EMBL/GenBank/DDBJ databases">
        <authorList>
            <person name="Guo Y."/>
        </authorList>
    </citation>
    <scope>NUCLEOTIDE SEQUENCE [LARGE SCALE GENOMIC DNA]</scope>
    <source>
        <strain evidence="2 3">GR2756</strain>
    </source>
</reference>
<dbReference type="PROSITE" id="PS51257">
    <property type="entry name" value="PROKAR_LIPOPROTEIN"/>
    <property type="match status" value="1"/>
</dbReference>
<evidence type="ECO:0000313" key="2">
    <source>
        <dbReference type="EMBL" id="MDT9599825.1"/>
    </source>
</evidence>
<proteinExistence type="predicted"/>
<feature type="signal peptide" evidence="1">
    <location>
        <begin position="1"/>
        <end position="25"/>
    </location>
</feature>
<keyword evidence="3" id="KW-1185">Reference proteome</keyword>
<accession>A0ABU3Q8T9</accession>
<dbReference type="InterPro" id="IPR045500">
    <property type="entry name" value="DUF6491"/>
</dbReference>
<organism evidence="2 3">
    <name type="scientific">Sphingosinicella rhizophila</name>
    <dbReference type="NCBI Taxonomy" id="3050082"/>
    <lineage>
        <taxon>Bacteria</taxon>
        <taxon>Pseudomonadati</taxon>
        <taxon>Pseudomonadota</taxon>
        <taxon>Alphaproteobacteria</taxon>
        <taxon>Sphingomonadales</taxon>
        <taxon>Sphingosinicellaceae</taxon>
        <taxon>Sphingosinicella</taxon>
    </lineage>
</organism>
<protein>
    <submittedName>
        <fullName evidence="2">DUF6491 family protein</fullName>
    </submittedName>
</protein>
<keyword evidence="1" id="KW-0732">Signal</keyword>
<evidence type="ECO:0000313" key="3">
    <source>
        <dbReference type="Proteomes" id="UP001259572"/>
    </source>
</evidence>
<dbReference type="Pfam" id="PF20101">
    <property type="entry name" value="DUF6491"/>
    <property type="match status" value="1"/>
</dbReference>
<evidence type="ECO:0000256" key="1">
    <source>
        <dbReference type="SAM" id="SignalP"/>
    </source>
</evidence>
<feature type="chain" id="PRO_5047533836" evidence="1">
    <location>
        <begin position="26"/>
        <end position="135"/>
    </location>
</feature>
<dbReference type="EMBL" id="JAVUPU010000006">
    <property type="protein sequence ID" value="MDT9599825.1"/>
    <property type="molecule type" value="Genomic_DNA"/>
</dbReference>